<dbReference type="EMBL" id="RRYP01000581">
    <property type="protein sequence ID" value="TNV87197.1"/>
    <property type="molecule type" value="Genomic_DNA"/>
</dbReference>
<protein>
    <submittedName>
        <fullName evidence="2">Uncharacterized protein</fullName>
    </submittedName>
</protein>
<comment type="caution">
    <text evidence="2">The sequence shown here is derived from an EMBL/GenBank/DDBJ whole genome shotgun (WGS) entry which is preliminary data.</text>
</comment>
<sequence length="93" mass="10049">MMLTADLGCLLSSLFMLIASDQSNNEVHLQKLLLFSGQVLVGAKLCSDSLGELIPIEVANQLLKVLAIYLVIATASFLGKSAHIDLYQVVMLE</sequence>
<feature type="signal peptide" evidence="1">
    <location>
        <begin position="1"/>
        <end position="20"/>
    </location>
</feature>
<feature type="chain" id="PRO_5035244531" evidence="1">
    <location>
        <begin position="21"/>
        <end position="93"/>
    </location>
</feature>
<proteinExistence type="predicted"/>
<keyword evidence="3" id="KW-1185">Reference proteome</keyword>
<evidence type="ECO:0000313" key="3">
    <source>
        <dbReference type="Proteomes" id="UP000785679"/>
    </source>
</evidence>
<reference evidence="2" key="1">
    <citation type="submission" date="2019-06" db="EMBL/GenBank/DDBJ databases">
        <authorList>
            <person name="Zheng W."/>
        </authorList>
    </citation>
    <scope>NUCLEOTIDE SEQUENCE</scope>
    <source>
        <strain evidence="2">QDHG01</strain>
    </source>
</reference>
<organism evidence="2 3">
    <name type="scientific">Halteria grandinella</name>
    <dbReference type="NCBI Taxonomy" id="5974"/>
    <lineage>
        <taxon>Eukaryota</taxon>
        <taxon>Sar</taxon>
        <taxon>Alveolata</taxon>
        <taxon>Ciliophora</taxon>
        <taxon>Intramacronucleata</taxon>
        <taxon>Spirotrichea</taxon>
        <taxon>Stichotrichia</taxon>
        <taxon>Sporadotrichida</taxon>
        <taxon>Halteriidae</taxon>
        <taxon>Halteria</taxon>
    </lineage>
</organism>
<evidence type="ECO:0000313" key="2">
    <source>
        <dbReference type="EMBL" id="TNV87197.1"/>
    </source>
</evidence>
<name>A0A8J8T980_HALGN</name>
<evidence type="ECO:0000256" key="1">
    <source>
        <dbReference type="SAM" id="SignalP"/>
    </source>
</evidence>
<dbReference type="Proteomes" id="UP000785679">
    <property type="component" value="Unassembled WGS sequence"/>
</dbReference>
<keyword evidence="1" id="KW-0732">Signal</keyword>
<dbReference type="AlphaFoldDB" id="A0A8J8T980"/>
<gene>
    <name evidence="2" type="ORF">FGO68_gene10855</name>
</gene>
<accession>A0A8J8T980</accession>